<evidence type="ECO:0000256" key="5">
    <source>
        <dbReference type="ARBA" id="ARBA00022679"/>
    </source>
</evidence>
<dbReference type="AlphaFoldDB" id="J0N4Z5"/>
<evidence type="ECO:0000256" key="2">
    <source>
        <dbReference type="ARBA" id="ARBA00011955"/>
    </source>
</evidence>
<keyword evidence="5" id="KW-0808">Transferase</keyword>
<dbReference type="EC" id="2.7.1.180" evidence="2"/>
<evidence type="ECO:0000256" key="8">
    <source>
        <dbReference type="ARBA" id="ARBA00022842"/>
    </source>
</evidence>
<dbReference type="GO" id="GO:0016740">
    <property type="term" value="F:transferase activity"/>
    <property type="evidence" value="ECO:0007669"/>
    <property type="project" value="UniProtKB-KW"/>
</dbReference>
<organism evidence="11 12">
    <name type="scientific">Actinomyces massiliensis F0489</name>
    <dbReference type="NCBI Taxonomy" id="1125718"/>
    <lineage>
        <taxon>Bacteria</taxon>
        <taxon>Bacillati</taxon>
        <taxon>Actinomycetota</taxon>
        <taxon>Actinomycetes</taxon>
        <taxon>Actinomycetales</taxon>
        <taxon>Actinomycetaceae</taxon>
        <taxon>Actinomyces</taxon>
    </lineage>
</organism>
<evidence type="ECO:0000256" key="1">
    <source>
        <dbReference type="ARBA" id="ARBA00001946"/>
    </source>
</evidence>
<name>J0N4Z5_9ACTO</name>
<comment type="catalytic activity">
    <reaction evidence="10">
        <text>L-threonyl-[protein] + FAD = FMN-L-threonyl-[protein] + AMP + H(+)</text>
        <dbReference type="Rhea" id="RHEA:36847"/>
        <dbReference type="Rhea" id="RHEA-COMP:11060"/>
        <dbReference type="Rhea" id="RHEA-COMP:11061"/>
        <dbReference type="ChEBI" id="CHEBI:15378"/>
        <dbReference type="ChEBI" id="CHEBI:30013"/>
        <dbReference type="ChEBI" id="CHEBI:57692"/>
        <dbReference type="ChEBI" id="CHEBI:74257"/>
        <dbReference type="ChEBI" id="CHEBI:456215"/>
        <dbReference type="EC" id="2.7.1.180"/>
    </reaction>
</comment>
<keyword evidence="4" id="KW-0285">Flavoprotein</keyword>
<protein>
    <recommendedName>
        <fullName evidence="3">FAD:protein FMN transferase</fullName>
        <ecNumber evidence="2">2.7.1.180</ecNumber>
    </recommendedName>
    <alternativeName>
        <fullName evidence="9">Flavin transferase</fullName>
    </alternativeName>
</protein>
<evidence type="ECO:0000256" key="6">
    <source>
        <dbReference type="ARBA" id="ARBA00022723"/>
    </source>
</evidence>
<evidence type="ECO:0000256" key="3">
    <source>
        <dbReference type="ARBA" id="ARBA00016337"/>
    </source>
</evidence>
<sequence>MSLPVAHPIVHESHSELEPGPLTQQWCFEATGTCWRILTAASLPPALRARITSLIDAFEEVWSRFRPGSLVRRAADGGLGTEDLMLDLPPGSAVLLDLYDRLHRATGGRIDPLVGADLVELGYDPDYSFAVRNGAVSRVGAVHGRATWAETARHDGDRLRLARPALIDIGAAGKGFLVDLIARELRGAGIDVFVIDGSGDLLISSPEPVRIGLEDPRAPGRVIGTVALTGAAVCASSTRRRSWGDGLHHVLDAYTGLPVQDVLATWTVSTACAEADGLATALFTTSPNELARAGFRYDFALLRTDGSAAASRGFADLPGELFIA</sequence>
<comment type="caution">
    <text evidence="11">The sequence shown here is derived from an EMBL/GenBank/DDBJ whole genome shotgun (WGS) entry which is preliminary data.</text>
</comment>
<dbReference type="Pfam" id="PF02424">
    <property type="entry name" value="ApbE"/>
    <property type="match status" value="1"/>
</dbReference>
<dbReference type="PATRIC" id="fig|1125718.3.peg.2212"/>
<dbReference type="RefSeq" id="WP_008732739.1">
    <property type="nucleotide sequence ID" value="NZ_AKFT01000177.1"/>
</dbReference>
<evidence type="ECO:0000313" key="12">
    <source>
        <dbReference type="Proteomes" id="UP000002941"/>
    </source>
</evidence>
<keyword evidence="7" id="KW-0274">FAD</keyword>
<evidence type="ECO:0000256" key="10">
    <source>
        <dbReference type="ARBA" id="ARBA00048540"/>
    </source>
</evidence>
<reference evidence="11 12" key="1">
    <citation type="submission" date="2012-05" db="EMBL/GenBank/DDBJ databases">
        <authorList>
            <person name="Harkins D.M."/>
            <person name="Madupu R."/>
            <person name="Durkin A.S."/>
            <person name="Torralba M."/>
            <person name="Methe B."/>
            <person name="Sutton G.G."/>
            <person name="Nelson K.E."/>
        </authorList>
    </citation>
    <scope>NUCLEOTIDE SEQUENCE [LARGE SCALE GENOMIC DNA]</scope>
    <source>
        <strain evidence="11 12">F0489</strain>
    </source>
</reference>
<dbReference type="InterPro" id="IPR024932">
    <property type="entry name" value="ApbE"/>
</dbReference>
<gene>
    <name evidence="11" type="ORF">HMPREF1318_0044</name>
</gene>
<dbReference type="PANTHER" id="PTHR30040">
    <property type="entry name" value="THIAMINE BIOSYNTHESIS LIPOPROTEIN APBE"/>
    <property type="match status" value="1"/>
</dbReference>
<dbReference type="EMBL" id="AKFT01000177">
    <property type="protein sequence ID" value="EJF39502.1"/>
    <property type="molecule type" value="Genomic_DNA"/>
</dbReference>
<dbReference type="Gene3D" id="3.10.520.10">
    <property type="entry name" value="ApbE-like domains"/>
    <property type="match status" value="1"/>
</dbReference>
<dbReference type="Proteomes" id="UP000002941">
    <property type="component" value="Unassembled WGS sequence"/>
</dbReference>
<evidence type="ECO:0000313" key="11">
    <source>
        <dbReference type="EMBL" id="EJF39502.1"/>
    </source>
</evidence>
<dbReference type="PANTHER" id="PTHR30040:SF2">
    <property type="entry name" value="FAD:PROTEIN FMN TRANSFERASE"/>
    <property type="match status" value="1"/>
</dbReference>
<accession>J0N4Z5</accession>
<evidence type="ECO:0000256" key="4">
    <source>
        <dbReference type="ARBA" id="ARBA00022630"/>
    </source>
</evidence>
<comment type="cofactor">
    <cofactor evidence="1">
        <name>Mg(2+)</name>
        <dbReference type="ChEBI" id="CHEBI:18420"/>
    </cofactor>
</comment>
<keyword evidence="12" id="KW-1185">Reference proteome</keyword>
<dbReference type="eggNOG" id="COG1477">
    <property type="taxonomic scope" value="Bacteria"/>
</dbReference>
<evidence type="ECO:0000256" key="7">
    <source>
        <dbReference type="ARBA" id="ARBA00022827"/>
    </source>
</evidence>
<keyword evidence="8" id="KW-0460">Magnesium</keyword>
<dbReference type="GO" id="GO:0046872">
    <property type="term" value="F:metal ion binding"/>
    <property type="evidence" value="ECO:0007669"/>
    <property type="project" value="UniProtKB-KW"/>
</dbReference>
<dbReference type="InterPro" id="IPR003374">
    <property type="entry name" value="ApbE-like_sf"/>
</dbReference>
<proteinExistence type="predicted"/>
<dbReference type="SUPFAM" id="SSF143631">
    <property type="entry name" value="ApbE-like"/>
    <property type="match status" value="1"/>
</dbReference>
<keyword evidence="6" id="KW-0479">Metal-binding</keyword>
<evidence type="ECO:0000256" key="9">
    <source>
        <dbReference type="ARBA" id="ARBA00031306"/>
    </source>
</evidence>